<reference evidence="3" key="1">
    <citation type="submission" date="2016-05" db="EMBL/GenBank/DDBJ databases">
        <authorList>
            <person name="Naeem Raeece"/>
        </authorList>
    </citation>
    <scope>NUCLEOTIDE SEQUENCE [LARGE SCALE GENOMIC DNA]</scope>
</reference>
<sequence length="323" mass="37706">MTGINDLDGLPSNIIYRKLDKAMLVKDHFDYCEDKLPQELKSYDGFDDFCRKFAFNLDQVKTEGTYTDLDKEPCDALNIWVYDNLFSETKRNKPYERSSFPLEKFLYIWNNMHGKERCSFSLTNCTEENFKKMKEIFDLTINYNSIKQKIQSSGGSCSVDFNSYISKSITTYKSLKDKCKENTEPYCKFVQYIQKNYDENELLRLQCTSTNSDSSFRGTGQDLSNLYFPEESGFQDSSAGAIDNSNSRVAMSVIFPLIGIVFIFFFMYKFTTFGSYFKVILMKNKIIRSNINEEETNAFFERTYEHEDIGSNFNLHHIGYHTS</sequence>
<dbReference type="EMBL" id="FLRE01000765">
    <property type="protein sequence ID" value="SBT55261.1"/>
    <property type="molecule type" value="Genomic_DNA"/>
</dbReference>
<keyword evidence="1" id="KW-0472">Membrane</keyword>
<dbReference type="Pfam" id="PF05795">
    <property type="entry name" value="Plasmodium_Vir"/>
    <property type="match status" value="2"/>
</dbReference>
<dbReference type="AlphaFoldDB" id="A0A1A9AFF0"/>
<feature type="transmembrane region" description="Helical" evidence="1">
    <location>
        <begin position="249"/>
        <end position="268"/>
    </location>
</feature>
<dbReference type="Proteomes" id="UP000078550">
    <property type="component" value="Unassembled WGS sequence"/>
</dbReference>
<dbReference type="InterPro" id="IPR008780">
    <property type="entry name" value="Plasmodium_Vir"/>
</dbReference>
<keyword evidence="1" id="KW-0812">Transmembrane</keyword>
<proteinExistence type="predicted"/>
<gene>
    <name evidence="2" type="ORF">POVWA2_067090</name>
</gene>
<accession>A0A1A9AFF0</accession>
<protein>
    <submittedName>
        <fullName evidence="2">PIR Superfamily Protein</fullName>
    </submittedName>
</protein>
<evidence type="ECO:0000313" key="2">
    <source>
        <dbReference type="EMBL" id="SBT55261.1"/>
    </source>
</evidence>
<evidence type="ECO:0000256" key="1">
    <source>
        <dbReference type="SAM" id="Phobius"/>
    </source>
</evidence>
<organism evidence="2 3">
    <name type="scientific">Plasmodium ovale wallikeri</name>
    <dbReference type="NCBI Taxonomy" id="864142"/>
    <lineage>
        <taxon>Eukaryota</taxon>
        <taxon>Sar</taxon>
        <taxon>Alveolata</taxon>
        <taxon>Apicomplexa</taxon>
        <taxon>Aconoidasida</taxon>
        <taxon>Haemosporida</taxon>
        <taxon>Plasmodiidae</taxon>
        <taxon>Plasmodium</taxon>
        <taxon>Plasmodium (Plasmodium)</taxon>
    </lineage>
</organism>
<name>A0A1A9AFF0_PLAOA</name>
<keyword evidence="1" id="KW-1133">Transmembrane helix</keyword>
<evidence type="ECO:0000313" key="3">
    <source>
        <dbReference type="Proteomes" id="UP000078550"/>
    </source>
</evidence>